<evidence type="ECO:0000259" key="6">
    <source>
        <dbReference type="Pfam" id="PF01509"/>
    </source>
</evidence>
<name>A0ABW1URJ0_9LACO</name>
<sequence>MNGVIPLHKEIGLTSSDCVYKLRKILHTKKVGHTGTLDPLVDGVLPICVGQSTKLVNRLTGSPKEYEGEITLGMSTTTEDREGDVVEEVKLNQPFEIPKLEETFKSMIGDLTQIPPMYSAVKVNGKKLYEYARAGLKVERPERKIHLYDFYLMGDPVFDSTSGKQTVRFHVRCSKGTYVRTLAVEFGSILGVPSYMSKLTRTQSAGFDLKDTFTLSDIESMIESNEYGFFKSIDDVLVDLPVHELTDEEWEINVQHGGFLEFSQYDTNKNLRVTKNNITKAIYKYDPKDSMWKPETMLLNNE</sequence>
<comment type="similarity">
    <text evidence="2 5">Belongs to the pseudouridine synthase TruB family. Type 1 subfamily.</text>
</comment>
<dbReference type="InterPro" id="IPR032819">
    <property type="entry name" value="TruB_C"/>
</dbReference>
<dbReference type="PANTHER" id="PTHR13767">
    <property type="entry name" value="TRNA-PSEUDOURIDINE SYNTHASE"/>
    <property type="match status" value="1"/>
</dbReference>
<dbReference type="HAMAP" id="MF_01080">
    <property type="entry name" value="TruB_bact"/>
    <property type="match status" value="1"/>
</dbReference>
<keyword evidence="3 5" id="KW-0819">tRNA processing</keyword>
<dbReference type="InterPro" id="IPR020103">
    <property type="entry name" value="PsdUridine_synth_cat_dom_sf"/>
</dbReference>
<evidence type="ECO:0000313" key="9">
    <source>
        <dbReference type="Proteomes" id="UP001596186"/>
    </source>
</evidence>
<dbReference type="RefSeq" id="WP_125591687.1">
    <property type="nucleotide sequence ID" value="NZ_JBHSSN010000002.1"/>
</dbReference>
<comment type="function">
    <text evidence="5">Responsible for synthesis of pseudouridine from uracil-55 in the psi GC loop of transfer RNAs.</text>
</comment>
<keyword evidence="4 5" id="KW-0413">Isomerase</keyword>
<dbReference type="EMBL" id="JBHSSN010000002">
    <property type="protein sequence ID" value="MFC6322323.1"/>
    <property type="molecule type" value="Genomic_DNA"/>
</dbReference>
<dbReference type="PANTHER" id="PTHR13767:SF2">
    <property type="entry name" value="PSEUDOURIDYLATE SYNTHASE TRUB1"/>
    <property type="match status" value="1"/>
</dbReference>
<dbReference type="CDD" id="cd02573">
    <property type="entry name" value="PseudoU_synth_EcTruB"/>
    <property type="match status" value="1"/>
</dbReference>
<dbReference type="GO" id="GO:0160148">
    <property type="term" value="F:tRNA pseudouridine(55) synthase activity"/>
    <property type="evidence" value="ECO:0007669"/>
    <property type="project" value="UniProtKB-EC"/>
</dbReference>
<feature type="active site" description="Nucleophile" evidence="5">
    <location>
        <position position="38"/>
    </location>
</feature>
<evidence type="ECO:0000256" key="4">
    <source>
        <dbReference type="ARBA" id="ARBA00023235"/>
    </source>
</evidence>
<dbReference type="Pfam" id="PF01509">
    <property type="entry name" value="TruB_N"/>
    <property type="match status" value="1"/>
</dbReference>
<evidence type="ECO:0000259" key="7">
    <source>
        <dbReference type="Pfam" id="PF16198"/>
    </source>
</evidence>
<dbReference type="InterPro" id="IPR014780">
    <property type="entry name" value="tRNA_psdUridine_synth_TruB"/>
</dbReference>
<evidence type="ECO:0000256" key="3">
    <source>
        <dbReference type="ARBA" id="ARBA00022694"/>
    </source>
</evidence>
<feature type="domain" description="Pseudouridine synthase II N-terminal" evidence="6">
    <location>
        <begin position="23"/>
        <end position="179"/>
    </location>
</feature>
<dbReference type="Gene3D" id="3.30.2350.10">
    <property type="entry name" value="Pseudouridine synthase"/>
    <property type="match status" value="1"/>
</dbReference>
<keyword evidence="9" id="KW-1185">Reference proteome</keyword>
<evidence type="ECO:0000256" key="2">
    <source>
        <dbReference type="ARBA" id="ARBA00005642"/>
    </source>
</evidence>
<evidence type="ECO:0000313" key="8">
    <source>
        <dbReference type="EMBL" id="MFC6322323.1"/>
    </source>
</evidence>
<evidence type="ECO:0000256" key="1">
    <source>
        <dbReference type="ARBA" id="ARBA00000385"/>
    </source>
</evidence>
<comment type="caution">
    <text evidence="8">The sequence shown here is derived from an EMBL/GenBank/DDBJ whole genome shotgun (WGS) entry which is preliminary data.</text>
</comment>
<proteinExistence type="inferred from homology"/>
<dbReference type="SUPFAM" id="SSF55120">
    <property type="entry name" value="Pseudouridine synthase"/>
    <property type="match status" value="1"/>
</dbReference>
<dbReference type="NCBIfam" id="TIGR00431">
    <property type="entry name" value="TruB"/>
    <property type="match status" value="1"/>
</dbReference>
<dbReference type="Pfam" id="PF16198">
    <property type="entry name" value="TruB_C_2"/>
    <property type="match status" value="1"/>
</dbReference>
<comment type="catalytic activity">
    <reaction evidence="1 5">
        <text>uridine(55) in tRNA = pseudouridine(55) in tRNA</text>
        <dbReference type="Rhea" id="RHEA:42532"/>
        <dbReference type="Rhea" id="RHEA-COMP:10101"/>
        <dbReference type="Rhea" id="RHEA-COMP:10102"/>
        <dbReference type="ChEBI" id="CHEBI:65314"/>
        <dbReference type="ChEBI" id="CHEBI:65315"/>
        <dbReference type="EC" id="5.4.99.25"/>
    </reaction>
</comment>
<organism evidence="8 9">
    <name type="scientific">Companilactobacillus baiquanensis</name>
    <dbReference type="NCBI Taxonomy" id="2486005"/>
    <lineage>
        <taxon>Bacteria</taxon>
        <taxon>Bacillati</taxon>
        <taxon>Bacillota</taxon>
        <taxon>Bacilli</taxon>
        <taxon>Lactobacillales</taxon>
        <taxon>Lactobacillaceae</taxon>
        <taxon>Companilactobacillus</taxon>
    </lineage>
</organism>
<feature type="domain" description="tRNA pseudouridylate synthase B C-terminal" evidence="7">
    <location>
        <begin position="180"/>
        <end position="237"/>
    </location>
</feature>
<accession>A0ABW1URJ0</accession>
<dbReference type="Proteomes" id="UP001596186">
    <property type="component" value="Unassembled WGS sequence"/>
</dbReference>
<evidence type="ECO:0000256" key="5">
    <source>
        <dbReference type="HAMAP-Rule" id="MF_01080"/>
    </source>
</evidence>
<reference evidence="9" key="1">
    <citation type="journal article" date="2019" name="Int. J. Syst. Evol. Microbiol.">
        <title>The Global Catalogue of Microorganisms (GCM) 10K type strain sequencing project: providing services to taxonomists for standard genome sequencing and annotation.</title>
        <authorList>
            <consortium name="The Broad Institute Genomics Platform"/>
            <consortium name="The Broad Institute Genome Sequencing Center for Infectious Disease"/>
            <person name="Wu L."/>
            <person name="Ma J."/>
        </authorList>
    </citation>
    <scope>NUCLEOTIDE SEQUENCE [LARGE SCALE GENOMIC DNA]</scope>
    <source>
        <strain evidence="9">CCM 8895</strain>
    </source>
</reference>
<gene>
    <name evidence="5 8" type="primary">truB</name>
    <name evidence="8" type="ORF">ACFP1F_00900</name>
</gene>
<dbReference type="EC" id="5.4.99.25" evidence="5"/>
<protein>
    <recommendedName>
        <fullName evidence="5">tRNA pseudouridine synthase B</fullName>
        <ecNumber evidence="5">5.4.99.25</ecNumber>
    </recommendedName>
    <alternativeName>
        <fullName evidence="5">tRNA pseudouridine(55) synthase</fullName>
        <shortName evidence="5">Psi55 synthase</shortName>
    </alternativeName>
    <alternativeName>
        <fullName evidence="5">tRNA pseudouridylate synthase</fullName>
    </alternativeName>
    <alternativeName>
        <fullName evidence="5">tRNA-uridine isomerase</fullName>
    </alternativeName>
</protein>
<dbReference type="InterPro" id="IPR002501">
    <property type="entry name" value="PsdUridine_synth_N"/>
</dbReference>